<gene>
    <name evidence="1" type="ORF">E5S66_03125</name>
</gene>
<dbReference type="InterPro" id="IPR045865">
    <property type="entry name" value="ACT-like_dom_sf"/>
</dbReference>
<dbReference type="Gene3D" id="3.30.70.260">
    <property type="match status" value="1"/>
</dbReference>
<dbReference type="SUPFAM" id="SSF55021">
    <property type="entry name" value="ACT-like"/>
    <property type="match status" value="1"/>
</dbReference>
<dbReference type="AlphaFoldDB" id="A0A5R9PHQ2"/>
<comment type="caution">
    <text evidence="1">The sequence shown here is derived from an EMBL/GenBank/DDBJ whole genome shotgun (WGS) entry which is preliminary data.</text>
</comment>
<dbReference type="RefSeq" id="WP_138347401.1">
    <property type="nucleotide sequence ID" value="NZ_SROY01000001.1"/>
</dbReference>
<protein>
    <submittedName>
        <fullName evidence="1">Acetolactate synthase</fullName>
    </submittedName>
</protein>
<evidence type="ECO:0000313" key="2">
    <source>
        <dbReference type="Proteomes" id="UP000308508"/>
    </source>
</evidence>
<proteinExistence type="predicted"/>
<dbReference type="EMBL" id="SROY01000001">
    <property type="protein sequence ID" value="TLX23029.1"/>
    <property type="molecule type" value="Genomic_DNA"/>
</dbReference>
<dbReference type="STRING" id="1123377.GCA_000423885_02319"/>
<accession>A0A5R9PHQ2</accession>
<dbReference type="Pfam" id="PF13710">
    <property type="entry name" value="ACT_5"/>
    <property type="match status" value="1"/>
</dbReference>
<sequence>MRYQLDLTLRRAEGALARVLGTAERRGFQPVSVDGETQDDGDRWHLRMTVEGAREPEGLQQQLAKLYDCLAVEVQPCR</sequence>
<dbReference type="Proteomes" id="UP000308508">
    <property type="component" value="Unassembled WGS sequence"/>
</dbReference>
<organism evidence="1 2">
    <name type="scientific">Thermomonas fusca</name>
    <dbReference type="NCBI Taxonomy" id="215690"/>
    <lineage>
        <taxon>Bacteria</taxon>
        <taxon>Pseudomonadati</taxon>
        <taxon>Pseudomonadota</taxon>
        <taxon>Gammaproteobacteria</taxon>
        <taxon>Lysobacterales</taxon>
        <taxon>Lysobacteraceae</taxon>
        <taxon>Thermomonas</taxon>
    </lineage>
</organism>
<reference evidence="1 2" key="1">
    <citation type="submission" date="2019-04" db="EMBL/GenBank/DDBJ databases">
        <authorList>
            <person name="Grouzdev D.S."/>
            <person name="Nazina T.N."/>
        </authorList>
    </citation>
    <scope>NUCLEOTIDE SEQUENCE [LARGE SCALE GENOMIC DNA]</scope>
    <source>
        <strain evidence="1 2">SHC 3-19</strain>
    </source>
</reference>
<name>A0A5R9PHQ2_9GAMM</name>
<evidence type="ECO:0000313" key="1">
    <source>
        <dbReference type="EMBL" id="TLX23029.1"/>
    </source>
</evidence>
<keyword evidence="2" id="KW-1185">Reference proteome</keyword>